<dbReference type="InterPro" id="IPR003439">
    <property type="entry name" value="ABC_transporter-like_ATP-bd"/>
</dbReference>
<feature type="domain" description="ABC transporter" evidence="3">
    <location>
        <begin position="10"/>
        <end position="244"/>
    </location>
</feature>
<name>A0A1X0P1Z8_9TRYP</name>
<dbReference type="GO" id="GO:0005524">
    <property type="term" value="F:ATP binding"/>
    <property type="evidence" value="ECO:0007669"/>
    <property type="project" value="UniProtKB-KW"/>
</dbReference>
<dbReference type="SMART" id="SM00382">
    <property type="entry name" value="AAA"/>
    <property type="match status" value="2"/>
</dbReference>
<dbReference type="Pfam" id="PF00005">
    <property type="entry name" value="ABC_tran"/>
    <property type="match status" value="2"/>
</dbReference>
<feature type="domain" description="ABC transporter" evidence="3">
    <location>
        <begin position="270"/>
        <end position="499"/>
    </location>
</feature>
<evidence type="ECO:0000256" key="1">
    <source>
        <dbReference type="ARBA" id="ARBA00022741"/>
    </source>
</evidence>
<evidence type="ECO:0000313" key="5">
    <source>
        <dbReference type="Proteomes" id="UP000192257"/>
    </source>
</evidence>
<gene>
    <name evidence="4" type="ORF">TM35_000073560</name>
</gene>
<evidence type="ECO:0000256" key="2">
    <source>
        <dbReference type="ARBA" id="ARBA00022840"/>
    </source>
</evidence>
<comment type="caution">
    <text evidence="4">The sequence shown here is derived from an EMBL/GenBank/DDBJ whole genome shotgun (WGS) entry which is preliminary data.</text>
</comment>
<accession>A0A1X0P1Z8</accession>
<dbReference type="AlphaFoldDB" id="A0A1X0P1Z8"/>
<keyword evidence="1" id="KW-0547">Nucleotide-binding</keyword>
<reference evidence="4 5" key="1">
    <citation type="submission" date="2017-03" db="EMBL/GenBank/DDBJ databases">
        <title>An alternative strategy for trypanosome survival in the mammalian bloodstream revealed through genome and transcriptome analysis of the ubiquitous bovine parasite Trypanosoma (Megatrypanum) theileri.</title>
        <authorList>
            <person name="Kelly S."/>
            <person name="Ivens A."/>
            <person name="Mott A."/>
            <person name="O'Neill E."/>
            <person name="Emms D."/>
            <person name="Macleod O."/>
            <person name="Voorheis P."/>
            <person name="Matthews J."/>
            <person name="Matthews K."/>
            <person name="Carrington M."/>
        </authorList>
    </citation>
    <scope>NUCLEOTIDE SEQUENCE [LARGE SCALE GENOMIC DNA]</scope>
    <source>
        <strain evidence="4">Edinburgh</strain>
    </source>
</reference>
<dbReference type="Gene3D" id="3.40.50.300">
    <property type="entry name" value="P-loop containing nucleotide triphosphate hydrolases"/>
    <property type="match status" value="2"/>
</dbReference>
<dbReference type="STRING" id="67003.A0A1X0P1Z8"/>
<organism evidence="4 5">
    <name type="scientific">Trypanosoma theileri</name>
    <dbReference type="NCBI Taxonomy" id="67003"/>
    <lineage>
        <taxon>Eukaryota</taxon>
        <taxon>Discoba</taxon>
        <taxon>Euglenozoa</taxon>
        <taxon>Kinetoplastea</taxon>
        <taxon>Metakinetoplastina</taxon>
        <taxon>Trypanosomatida</taxon>
        <taxon>Trypanosomatidae</taxon>
        <taxon>Trypanosoma</taxon>
    </lineage>
</organism>
<dbReference type="InterPro" id="IPR003593">
    <property type="entry name" value="AAA+_ATPase"/>
</dbReference>
<dbReference type="SUPFAM" id="SSF52540">
    <property type="entry name" value="P-loop containing nucleoside triphosphate hydrolases"/>
    <property type="match status" value="2"/>
</dbReference>
<dbReference type="RefSeq" id="XP_028884998.1">
    <property type="nucleotide sequence ID" value="XM_029023802.1"/>
</dbReference>
<dbReference type="GeneID" id="39983582"/>
<proteinExistence type="predicted"/>
<protein>
    <submittedName>
        <fullName evidence="4">ABC transporter</fullName>
    </submittedName>
</protein>
<evidence type="ECO:0000259" key="3">
    <source>
        <dbReference type="PROSITE" id="PS50893"/>
    </source>
</evidence>
<dbReference type="EMBL" id="NBCO01000007">
    <property type="protein sequence ID" value="ORC90932.1"/>
    <property type="molecule type" value="Genomic_DNA"/>
</dbReference>
<dbReference type="CDD" id="cd00267">
    <property type="entry name" value="ABC_ATPase"/>
    <property type="match status" value="1"/>
</dbReference>
<dbReference type="Proteomes" id="UP000192257">
    <property type="component" value="Unassembled WGS sequence"/>
</dbReference>
<sequence length="511" mass="57299">MKQTFDDPLIDLRSVSFEYPYSTTEVTANTKSATSGIHNINLRVNKGDRILVVGHNGSGKSTLLSLIAGRRKALCGSATVLGSDAFDNTCLQQYVSLIGQPWPPEAFFATTVDKIASPAPSQERKQNIADALHISLQRGITAMSSGERRRVQILHGMLQPNAIYLLDECSTDIDVAERKTVLDLIRSECEDNEGGCCLYATHILDGVKDWATHILLMQDGHLVDFKKIEEVREPLEVFAHRFLTRNRKIPLNGESFNIISSEKDNTKNDLLITSITEKEPVIVCNQLDYKNIFSGLTFNVFKGERVLLCGCNGSGKSTLLNMIGGKQFFNNRNKALCVLGKACYEDMSLNAFVALGGDWWSTAPPGEMYVRELLELHTERAKMLRELLDVDMNWDIRRISSGEQKRVQLLLHLVEDKPIVLLDEATSDLDLDQRHALLSFLYSESIHRGVTVMYATHIFGGLEHWPSAVMILDRTARGLCSFWRGSALRWEGIAAELFALKEREKYIDDSV</sequence>
<keyword evidence="5" id="KW-1185">Reference proteome</keyword>
<dbReference type="PROSITE" id="PS50893">
    <property type="entry name" value="ABC_TRANSPORTER_2"/>
    <property type="match status" value="2"/>
</dbReference>
<dbReference type="PANTHER" id="PTHR43158:SF2">
    <property type="entry name" value="SKFA PEPTIDE EXPORT ATP-BINDING PROTEIN SKFE"/>
    <property type="match status" value="1"/>
</dbReference>
<evidence type="ECO:0000313" key="4">
    <source>
        <dbReference type="EMBL" id="ORC90932.1"/>
    </source>
</evidence>
<dbReference type="OrthoDB" id="6512918at2759"/>
<dbReference type="InterPro" id="IPR027417">
    <property type="entry name" value="P-loop_NTPase"/>
</dbReference>
<dbReference type="VEuPathDB" id="TriTrypDB:TM35_000073560"/>
<dbReference type="GO" id="GO:0016887">
    <property type="term" value="F:ATP hydrolysis activity"/>
    <property type="evidence" value="ECO:0007669"/>
    <property type="project" value="InterPro"/>
</dbReference>
<dbReference type="PANTHER" id="PTHR43158">
    <property type="entry name" value="SKFA PEPTIDE EXPORT ATP-BINDING PROTEIN SKFE"/>
    <property type="match status" value="1"/>
</dbReference>
<keyword evidence="2" id="KW-0067">ATP-binding</keyword>